<gene>
    <name evidence="1" type="ORF">ACAOBT_LOCUS29184</name>
</gene>
<evidence type="ECO:0000313" key="1">
    <source>
        <dbReference type="EMBL" id="CAH2006595.1"/>
    </source>
</evidence>
<sequence length="124" mass="13901">MKITATILKTSVIALMSCTSWEITTCPIFRCWMKPTSMIVVLVDGMPPVILLVSSMLISNCTQINSIKNCNNVLLDLVFTNNSNFTKVNCANDMLLPCDKHHQAFVVSIQNISSYKPLQFEEQI</sequence>
<evidence type="ECO:0000313" key="2">
    <source>
        <dbReference type="Proteomes" id="UP001152888"/>
    </source>
</evidence>
<dbReference type="Proteomes" id="UP001152888">
    <property type="component" value="Unassembled WGS sequence"/>
</dbReference>
<name>A0A9P0LVS1_ACAOB</name>
<dbReference type="AlphaFoldDB" id="A0A9P0LVS1"/>
<organism evidence="1 2">
    <name type="scientific">Acanthoscelides obtectus</name>
    <name type="common">Bean weevil</name>
    <name type="synonym">Bruchus obtectus</name>
    <dbReference type="NCBI Taxonomy" id="200917"/>
    <lineage>
        <taxon>Eukaryota</taxon>
        <taxon>Metazoa</taxon>
        <taxon>Ecdysozoa</taxon>
        <taxon>Arthropoda</taxon>
        <taxon>Hexapoda</taxon>
        <taxon>Insecta</taxon>
        <taxon>Pterygota</taxon>
        <taxon>Neoptera</taxon>
        <taxon>Endopterygota</taxon>
        <taxon>Coleoptera</taxon>
        <taxon>Polyphaga</taxon>
        <taxon>Cucujiformia</taxon>
        <taxon>Chrysomeloidea</taxon>
        <taxon>Chrysomelidae</taxon>
        <taxon>Bruchinae</taxon>
        <taxon>Bruchini</taxon>
        <taxon>Acanthoscelides</taxon>
    </lineage>
</organism>
<comment type="caution">
    <text evidence="1">The sequence shown here is derived from an EMBL/GenBank/DDBJ whole genome shotgun (WGS) entry which is preliminary data.</text>
</comment>
<dbReference type="EMBL" id="CAKOFQ010007696">
    <property type="protein sequence ID" value="CAH2006595.1"/>
    <property type="molecule type" value="Genomic_DNA"/>
</dbReference>
<reference evidence="1" key="1">
    <citation type="submission" date="2022-03" db="EMBL/GenBank/DDBJ databases">
        <authorList>
            <person name="Sayadi A."/>
        </authorList>
    </citation>
    <scope>NUCLEOTIDE SEQUENCE</scope>
</reference>
<accession>A0A9P0LVS1</accession>
<proteinExistence type="predicted"/>
<keyword evidence="2" id="KW-1185">Reference proteome</keyword>
<protein>
    <submittedName>
        <fullName evidence="1">Uncharacterized protein</fullName>
    </submittedName>
</protein>